<dbReference type="Proteomes" id="UP001550628">
    <property type="component" value="Unassembled WGS sequence"/>
</dbReference>
<dbReference type="PANTHER" id="PTHR43767">
    <property type="entry name" value="LONG-CHAIN-FATTY-ACID--COA LIGASE"/>
    <property type="match status" value="1"/>
</dbReference>
<comment type="caution">
    <text evidence="3">The sequence shown here is derived from an EMBL/GenBank/DDBJ whole genome shotgun (WGS) entry which is preliminary data.</text>
</comment>
<dbReference type="CDD" id="cd05936">
    <property type="entry name" value="FC-FACS_FadD_like"/>
    <property type="match status" value="1"/>
</dbReference>
<dbReference type="GO" id="GO:0016874">
    <property type="term" value="F:ligase activity"/>
    <property type="evidence" value="ECO:0007669"/>
    <property type="project" value="UniProtKB-KW"/>
</dbReference>
<feature type="domain" description="AMP-binding enzyme C-terminal" evidence="2">
    <location>
        <begin position="434"/>
        <end position="509"/>
    </location>
</feature>
<proteinExistence type="predicted"/>
<keyword evidence="4" id="KW-1185">Reference proteome</keyword>
<dbReference type="PANTHER" id="PTHR43767:SF12">
    <property type="entry name" value="AMP-DEPENDENT SYNTHETASE AND LIGASE"/>
    <property type="match status" value="1"/>
</dbReference>
<dbReference type="Pfam" id="PF00501">
    <property type="entry name" value="AMP-binding"/>
    <property type="match status" value="1"/>
</dbReference>
<gene>
    <name evidence="3" type="ORF">ABZ510_05890</name>
</gene>
<sequence>MLNLAVLLEDSARRHPDNDAIVLGAERLTFAEVDARANQVARLLVTRGVRPGDKVALSCPNLPEFVIVYYGILKAGAVVVPLNILLRPPEIAYHLTDSGASVYVCYEGGAELPMGEYGQEGFRQAPGCRNMLLITADPRAGASYEGVETLSQAMAEAPATFHTITRGADDTAVILYTSGTTGRPKGAELTHANMVMNALTANRLFDNRPERRDTHLVTLPLFHSFGQTIDMNAGLSVGATLVLLPRFDAVTALRILAEEGITFFAGVPTMYWGLLNALDDSVDVERIAGTLRRAVSGGAALPVEMLSRFAQRFGVQILEGYGLSETSPLALFADPGRDPRPGSIGIPVWGIEARLIDPVWNTITGAGEIGEIALRGHNVMKGYHNRPDATAEVTRDGWFRTGDLARRDADGFYYIVDRAKDMIVRGGFNVYPREIEEVLLTHPAVSLAAVIGIPDSQYGEEIKAYVVPERETTVTADILIAWCREQLASYKYPRVVEFTADLPMTASGKILKRELAARAEPPSAGAGVTISGR</sequence>
<name>A0ABV2WKG7_9NOCA</name>
<dbReference type="Gene3D" id="3.30.300.30">
    <property type="match status" value="1"/>
</dbReference>
<dbReference type="Gene3D" id="3.40.50.12780">
    <property type="entry name" value="N-terminal domain of ligase-like"/>
    <property type="match status" value="1"/>
</dbReference>
<dbReference type="InterPro" id="IPR000873">
    <property type="entry name" value="AMP-dep_synth/lig_dom"/>
</dbReference>
<dbReference type="InterPro" id="IPR042099">
    <property type="entry name" value="ANL_N_sf"/>
</dbReference>
<dbReference type="EMBL" id="JBEYBF010000002">
    <property type="protein sequence ID" value="MEU1951375.1"/>
    <property type="molecule type" value="Genomic_DNA"/>
</dbReference>
<accession>A0ABV2WKG7</accession>
<dbReference type="InterPro" id="IPR025110">
    <property type="entry name" value="AMP-bd_C"/>
</dbReference>
<evidence type="ECO:0000313" key="4">
    <source>
        <dbReference type="Proteomes" id="UP001550628"/>
    </source>
</evidence>
<evidence type="ECO:0000313" key="3">
    <source>
        <dbReference type="EMBL" id="MEU1951375.1"/>
    </source>
</evidence>
<dbReference type="InterPro" id="IPR050237">
    <property type="entry name" value="ATP-dep_AMP-bd_enzyme"/>
</dbReference>
<keyword evidence="3" id="KW-0436">Ligase</keyword>
<dbReference type="GeneID" id="96246810"/>
<dbReference type="InterPro" id="IPR045851">
    <property type="entry name" value="AMP-bd_C_sf"/>
</dbReference>
<evidence type="ECO:0000259" key="2">
    <source>
        <dbReference type="Pfam" id="PF13193"/>
    </source>
</evidence>
<organism evidence="3 4">
    <name type="scientific">Nocardia rhamnosiphila</name>
    <dbReference type="NCBI Taxonomy" id="426716"/>
    <lineage>
        <taxon>Bacteria</taxon>
        <taxon>Bacillati</taxon>
        <taxon>Actinomycetota</taxon>
        <taxon>Actinomycetes</taxon>
        <taxon>Mycobacteriales</taxon>
        <taxon>Nocardiaceae</taxon>
        <taxon>Nocardia</taxon>
    </lineage>
</organism>
<evidence type="ECO:0000259" key="1">
    <source>
        <dbReference type="Pfam" id="PF00501"/>
    </source>
</evidence>
<protein>
    <submittedName>
        <fullName evidence="3">Long-chain fatty acid--CoA ligase</fullName>
    </submittedName>
</protein>
<dbReference type="RefSeq" id="WP_051715240.1">
    <property type="nucleotide sequence ID" value="NZ_JBEYBD010000003.1"/>
</dbReference>
<dbReference type="SUPFAM" id="SSF56801">
    <property type="entry name" value="Acetyl-CoA synthetase-like"/>
    <property type="match status" value="1"/>
</dbReference>
<dbReference type="PROSITE" id="PS00455">
    <property type="entry name" value="AMP_BINDING"/>
    <property type="match status" value="1"/>
</dbReference>
<dbReference type="Pfam" id="PF13193">
    <property type="entry name" value="AMP-binding_C"/>
    <property type="match status" value="1"/>
</dbReference>
<dbReference type="InterPro" id="IPR020845">
    <property type="entry name" value="AMP-binding_CS"/>
</dbReference>
<reference evidence="3 4" key="1">
    <citation type="submission" date="2024-06" db="EMBL/GenBank/DDBJ databases">
        <title>The Natural Products Discovery Center: Release of the First 8490 Sequenced Strains for Exploring Actinobacteria Biosynthetic Diversity.</title>
        <authorList>
            <person name="Kalkreuter E."/>
            <person name="Kautsar S.A."/>
            <person name="Yang D."/>
            <person name="Bader C.D."/>
            <person name="Teijaro C.N."/>
            <person name="Fluegel L."/>
            <person name="Davis C.M."/>
            <person name="Simpson J.R."/>
            <person name="Lauterbach L."/>
            <person name="Steele A.D."/>
            <person name="Gui C."/>
            <person name="Meng S."/>
            <person name="Li G."/>
            <person name="Viehrig K."/>
            <person name="Ye F."/>
            <person name="Su P."/>
            <person name="Kiefer A.F."/>
            <person name="Nichols A."/>
            <person name="Cepeda A.J."/>
            <person name="Yan W."/>
            <person name="Fan B."/>
            <person name="Jiang Y."/>
            <person name="Adhikari A."/>
            <person name="Zheng C.-J."/>
            <person name="Schuster L."/>
            <person name="Cowan T.M."/>
            <person name="Smanski M.J."/>
            <person name="Chevrette M.G."/>
            <person name="De Carvalho L.P.S."/>
            <person name="Shen B."/>
        </authorList>
    </citation>
    <scope>NUCLEOTIDE SEQUENCE [LARGE SCALE GENOMIC DNA]</scope>
    <source>
        <strain evidence="3 4">NPDC019708</strain>
    </source>
</reference>
<feature type="domain" description="AMP-dependent synthetase/ligase" evidence="1">
    <location>
        <begin position="8"/>
        <end position="384"/>
    </location>
</feature>